<gene>
    <name evidence="1" type="ORF">K8V05_13560</name>
</gene>
<organism evidence="1 2">
    <name type="scientific">Butyricimonas virosa</name>
    <dbReference type="NCBI Taxonomy" id="544645"/>
    <lineage>
        <taxon>Bacteria</taxon>
        <taxon>Pseudomonadati</taxon>
        <taxon>Bacteroidota</taxon>
        <taxon>Bacteroidia</taxon>
        <taxon>Bacteroidales</taxon>
        <taxon>Odoribacteraceae</taxon>
        <taxon>Butyricimonas</taxon>
    </lineage>
</organism>
<reference evidence="1" key="1">
    <citation type="journal article" date="2021" name="PeerJ">
        <title>Extensive microbial diversity within the chicken gut microbiome revealed by metagenomics and culture.</title>
        <authorList>
            <person name="Gilroy R."/>
            <person name="Ravi A."/>
            <person name="Getino M."/>
            <person name="Pursley I."/>
            <person name="Horton D.L."/>
            <person name="Alikhan N.F."/>
            <person name="Baker D."/>
            <person name="Gharbi K."/>
            <person name="Hall N."/>
            <person name="Watson M."/>
            <person name="Adriaenssens E.M."/>
            <person name="Foster-Nyarko E."/>
            <person name="Jarju S."/>
            <person name="Secka A."/>
            <person name="Antonio M."/>
            <person name="Oren A."/>
            <person name="Chaudhuri R.R."/>
            <person name="La Ragione R."/>
            <person name="Hildebrand F."/>
            <person name="Pallen M.J."/>
        </authorList>
    </citation>
    <scope>NUCLEOTIDE SEQUENCE</scope>
    <source>
        <strain evidence="1">6966</strain>
    </source>
</reference>
<dbReference type="Proteomes" id="UP000742098">
    <property type="component" value="Unassembled WGS sequence"/>
</dbReference>
<dbReference type="AlphaFoldDB" id="A0A921H6L5"/>
<sequence length="221" mass="25367">MKQIVLFILLFFSVHVSWAQKYSFTLKGDIINVKDGKVQLFSPVDSVKALLTTEIKNGLFMLTGELEEPGYYVLKVAGVKFPMVMDGKDMILYGDYLAPDTKLLKGSPGVRTRLEKDRLYNQTFERQVNDSLSKYYEMTENGQKPSIEAEQFMMKAIQKASKDWKETLLHFCKQNPGDLYVPLLIMREMGKDVEWGKRAYEVLTPEMQASQPGRLLKGMLE</sequence>
<protein>
    <submittedName>
        <fullName evidence="1">DUF4369 domain-containing protein</fullName>
    </submittedName>
</protein>
<evidence type="ECO:0000313" key="2">
    <source>
        <dbReference type="Proteomes" id="UP000742098"/>
    </source>
</evidence>
<reference evidence="1" key="2">
    <citation type="submission" date="2021-09" db="EMBL/GenBank/DDBJ databases">
        <authorList>
            <person name="Gilroy R."/>
        </authorList>
    </citation>
    <scope>NUCLEOTIDE SEQUENCE</scope>
    <source>
        <strain evidence="1">6966</strain>
    </source>
</reference>
<evidence type="ECO:0000313" key="1">
    <source>
        <dbReference type="EMBL" id="HJF71775.1"/>
    </source>
</evidence>
<name>A0A921H6L5_9BACT</name>
<comment type="caution">
    <text evidence="1">The sequence shown here is derived from an EMBL/GenBank/DDBJ whole genome shotgun (WGS) entry which is preliminary data.</text>
</comment>
<dbReference type="EMBL" id="DYVS01000256">
    <property type="protein sequence ID" value="HJF71775.1"/>
    <property type="molecule type" value="Genomic_DNA"/>
</dbReference>
<proteinExistence type="predicted"/>
<accession>A0A921H6L5</accession>